<evidence type="ECO:0000256" key="1">
    <source>
        <dbReference type="SAM" id="MobiDB-lite"/>
    </source>
</evidence>
<feature type="region of interest" description="Disordered" evidence="1">
    <location>
        <begin position="60"/>
        <end position="84"/>
    </location>
</feature>
<protein>
    <submittedName>
        <fullName evidence="2">Uncharacterized protein</fullName>
    </submittedName>
</protein>
<dbReference type="AlphaFoldDB" id="X1AQ77"/>
<accession>X1AQ77</accession>
<evidence type="ECO:0000313" key="2">
    <source>
        <dbReference type="EMBL" id="GAG84919.1"/>
    </source>
</evidence>
<sequence>MKASIKSLKENLLYQKGYHDGFIEGQNEGLKLAEKIIKNSSVGKSLIIPEGYVLVLSDKPEKTDFESNPDGKPMRVTMDEKKEA</sequence>
<dbReference type="EMBL" id="BART01012752">
    <property type="protein sequence ID" value="GAG84919.1"/>
    <property type="molecule type" value="Genomic_DNA"/>
</dbReference>
<reference evidence="2" key="1">
    <citation type="journal article" date="2014" name="Front. Microbiol.">
        <title>High frequency of phylogenetically diverse reductive dehalogenase-homologous genes in deep subseafloor sedimentary metagenomes.</title>
        <authorList>
            <person name="Kawai M."/>
            <person name="Futagami T."/>
            <person name="Toyoda A."/>
            <person name="Takaki Y."/>
            <person name="Nishi S."/>
            <person name="Hori S."/>
            <person name="Arai W."/>
            <person name="Tsubouchi T."/>
            <person name="Morono Y."/>
            <person name="Uchiyama I."/>
            <person name="Ito T."/>
            <person name="Fujiyama A."/>
            <person name="Inagaki F."/>
            <person name="Takami H."/>
        </authorList>
    </citation>
    <scope>NUCLEOTIDE SEQUENCE</scope>
    <source>
        <strain evidence="2">Expedition CK06-06</strain>
    </source>
</reference>
<proteinExistence type="predicted"/>
<comment type="caution">
    <text evidence="2">The sequence shown here is derived from an EMBL/GenBank/DDBJ whole genome shotgun (WGS) entry which is preliminary data.</text>
</comment>
<organism evidence="2">
    <name type="scientific">marine sediment metagenome</name>
    <dbReference type="NCBI Taxonomy" id="412755"/>
    <lineage>
        <taxon>unclassified sequences</taxon>
        <taxon>metagenomes</taxon>
        <taxon>ecological metagenomes</taxon>
    </lineage>
</organism>
<gene>
    <name evidence="2" type="ORF">S01H4_26443</name>
</gene>
<name>X1AQ77_9ZZZZ</name>